<feature type="compositionally biased region" description="Polar residues" evidence="2">
    <location>
        <begin position="1653"/>
        <end position="1670"/>
    </location>
</feature>
<gene>
    <name evidence="3" type="ORF">O3G_MSEX001809</name>
</gene>
<dbReference type="Gene3D" id="1.20.5.340">
    <property type="match status" value="1"/>
</dbReference>
<accession>A0A922CCT8</accession>
<dbReference type="Proteomes" id="UP000791440">
    <property type="component" value="Unassembled WGS sequence"/>
</dbReference>
<evidence type="ECO:0000313" key="3">
    <source>
        <dbReference type="EMBL" id="KAG6441456.1"/>
    </source>
</evidence>
<feature type="region of interest" description="Disordered" evidence="2">
    <location>
        <begin position="745"/>
        <end position="798"/>
    </location>
</feature>
<feature type="coiled-coil region" evidence="1">
    <location>
        <begin position="58"/>
        <end position="85"/>
    </location>
</feature>
<reference evidence="3" key="1">
    <citation type="journal article" date="2016" name="Insect Biochem. Mol. Biol.">
        <title>Multifaceted biological insights from a draft genome sequence of the tobacco hornworm moth, Manduca sexta.</title>
        <authorList>
            <person name="Kanost M.R."/>
            <person name="Arrese E.L."/>
            <person name="Cao X."/>
            <person name="Chen Y.R."/>
            <person name="Chellapilla S."/>
            <person name="Goldsmith M.R."/>
            <person name="Grosse-Wilde E."/>
            <person name="Heckel D.G."/>
            <person name="Herndon N."/>
            <person name="Jiang H."/>
            <person name="Papanicolaou A."/>
            <person name="Qu J."/>
            <person name="Soulages J.L."/>
            <person name="Vogel H."/>
            <person name="Walters J."/>
            <person name="Waterhouse R.M."/>
            <person name="Ahn S.J."/>
            <person name="Almeida F.C."/>
            <person name="An C."/>
            <person name="Aqrawi P."/>
            <person name="Bretschneider A."/>
            <person name="Bryant W.B."/>
            <person name="Bucks S."/>
            <person name="Chao H."/>
            <person name="Chevignon G."/>
            <person name="Christen J.M."/>
            <person name="Clarke D.F."/>
            <person name="Dittmer N.T."/>
            <person name="Ferguson L.C.F."/>
            <person name="Garavelou S."/>
            <person name="Gordon K.H.J."/>
            <person name="Gunaratna R.T."/>
            <person name="Han Y."/>
            <person name="Hauser F."/>
            <person name="He Y."/>
            <person name="Heidel-Fischer H."/>
            <person name="Hirsh A."/>
            <person name="Hu Y."/>
            <person name="Jiang H."/>
            <person name="Kalra D."/>
            <person name="Klinner C."/>
            <person name="Konig C."/>
            <person name="Kovar C."/>
            <person name="Kroll A.R."/>
            <person name="Kuwar S.S."/>
            <person name="Lee S.L."/>
            <person name="Lehman R."/>
            <person name="Li K."/>
            <person name="Li Z."/>
            <person name="Liang H."/>
            <person name="Lovelace S."/>
            <person name="Lu Z."/>
            <person name="Mansfield J.H."/>
            <person name="McCulloch K.J."/>
            <person name="Mathew T."/>
            <person name="Morton B."/>
            <person name="Muzny D.M."/>
            <person name="Neunemann D."/>
            <person name="Ongeri F."/>
            <person name="Pauchet Y."/>
            <person name="Pu L.L."/>
            <person name="Pyrousis I."/>
            <person name="Rao X.J."/>
            <person name="Redding A."/>
            <person name="Roesel C."/>
            <person name="Sanchez-Gracia A."/>
            <person name="Schaack S."/>
            <person name="Shukla A."/>
            <person name="Tetreau G."/>
            <person name="Wang Y."/>
            <person name="Xiong G.H."/>
            <person name="Traut W."/>
            <person name="Walsh T.K."/>
            <person name="Worley K.C."/>
            <person name="Wu D."/>
            <person name="Wu W."/>
            <person name="Wu Y.Q."/>
            <person name="Zhang X."/>
            <person name="Zou Z."/>
            <person name="Zucker H."/>
            <person name="Briscoe A.D."/>
            <person name="Burmester T."/>
            <person name="Clem R.J."/>
            <person name="Feyereisen R."/>
            <person name="Grimmelikhuijzen C.J.P."/>
            <person name="Hamodrakas S.J."/>
            <person name="Hansson B.S."/>
            <person name="Huguet E."/>
            <person name="Jermiin L.S."/>
            <person name="Lan Q."/>
            <person name="Lehman H.K."/>
            <person name="Lorenzen M."/>
            <person name="Merzendorfer H."/>
            <person name="Michalopoulos I."/>
            <person name="Morton D.B."/>
            <person name="Muthukrishnan S."/>
            <person name="Oakeshott J.G."/>
            <person name="Palmer W."/>
            <person name="Park Y."/>
            <person name="Passarelli A.L."/>
            <person name="Rozas J."/>
            <person name="Schwartz L.M."/>
            <person name="Smith W."/>
            <person name="Southgate A."/>
            <person name="Vilcinskas A."/>
            <person name="Vogt R."/>
            <person name="Wang P."/>
            <person name="Werren J."/>
            <person name="Yu X.Q."/>
            <person name="Zhou J.J."/>
            <person name="Brown S.J."/>
            <person name="Scherer S.E."/>
            <person name="Richards S."/>
            <person name="Blissard G.W."/>
        </authorList>
    </citation>
    <scope>NUCLEOTIDE SEQUENCE</scope>
</reference>
<feature type="region of interest" description="Disordered" evidence="2">
    <location>
        <begin position="279"/>
        <end position="346"/>
    </location>
</feature>
<sequence>MPFVQRVVEPKFLSRTSLRDEEGKPKITDEELQAVTNCTLSNALRQLASLVLLAEDIFSELTAQLQEITERSKTAQTKIEKINEIVEKYDPKKVPVPEGSLSDFALRKVQYTASNPVKKGLFTPDTRPPSLRKLYEKATTDRLSASILEQLRRDSQHSPYLLCTPVLSTRRRRVYHKIDVEIETRIPSVVEQLRKWTSKEAVGEVTALPDASMRIASSVTLTPDELSECGSGDEEPIDHKLPSPEEQLRVIASKFPPEVVAIDTSGKFFDRMCSSRKSLHIENGPGETDTVKRRTRTRKPRGKRRNTISGTDQKELREAIAGDTSNAVASEEIEDNNTVMRSRSSDLLKKSPIDPVIKKGHFNSLKQWGKNRFKIIARSPSASRDSFKDSKAEKSKDSISPIKQDENQVQETVTIRKKREGSEDRRSHQRCASYSSSEKSIGVPTSVPATATINSGVKLRGTSVQRRLRRSGIGKDEPHSSSGNWSASSESGRTSIGSEITTTTVPPKSTTSAATSNNSLNAHHGPPSSIISRRRFLNTSGSGSVTSEGTLTPDIINDMHEDLETSSEFSCDTEGYYTSFHMDSGLKTLKEEDVIPSTPMHTSNALSNSSNSQTLTAENEYELFGKGSTSTTTSSAGTVCTTLMAAGSDRSLVIGPTVPERKSSLTKMNRNRNNNVHSGNASIDRNITSSFTSSPFSKVRYNSLRPYSDKKPTNHATSEINEIVPTITITKNVGSEITAVADVHTETELESAKKSTGTNSPDSGHNTSSSPIEDSVSSAHGKNSLSEQDYSESSDLEGTERIERIRYKTTINSSRIPSMCVITPTNSDDESEISNKDTETIQKLNNEKTHASQIVKSASRPKLDLPVEEKHKETKVPSEGTKTTSKLTNHMNAKTRQPFNNLMCKLKGVLPNKLSNKKSPVTKEPDFCDDFYDTGDYVTIADVKNNNQKLSLNSGIYGNNDIVKKNLQTVLSGKLPETEYVSLNELPNYLNDGKDYLEHAFENKPSTAMEEIQRKGAKVTLDSQGQVIYSSDTLKRRKGAHTTFEPGPFVQEISPTTTVIQRETADIVKVIDETDFPYEPVPPSSKPTSPQLGKMIIKAPIEPDGPITTEFVTLPPPKPSTIITATPVTETPVTNIQQPPKTTKPEHDLPRIVDAITRTGAYVHIHDAEGVSLSPTKDDSADYRHSSADKPYLNAPQSLVQDKGPIVDLNAINPTLHRYHTAHLRGRHGVINYDNSNGNVQNEQKFWTLPKRSAESISTRPWSEKASSDRTNTSTEIHIIPERSQKPKDQLIKASPIDIRTTGTFKSSTPSNKENIADLSCKMLSPVKSSMTNDELYAVIHKSKKKLNIRETPERAESPALSTISLSPVNSESSLYIKGTQRYPETGYLGDPRTRMSWSPADKQSYPITPGYGFGTQKQETTCADRYGPIAQTSRLDFKKLLLQHSVKLNTLQPQNKSTKLSAVEQLKLSKEKPQNQSIQIANRSQINILDLSGSPKTYTSRKVMKPNVQPASPGRSGALIKDHKNAPKILLSPKSQWRFSSPRSDVLSTPIPEAYNEDENSNSSGERNDISVTSPPPKTVPIVTNQHFGARRNLIPINESNLEMLNEFPESVDQGVFPLNSDFNKSHGLSRTEIMQAKRAEFFNSPPDQSPPKLTSFKSPSSGPSNVRSKISPEKGKVSPTTLETAL</sequence>
<feature type="compositionally biased region" description="Low complexity" evidence="2">
    <location>
        <begin position="501"/>
        <end position="519"/>
    </location>
</feature>
<feature type="region of interest" description="Disordered" evidence="2">
    <location>
        <begin position="1640"/>
        <end position="1688"/>
    </location>
</feature>
<evidence type="ECO:0008006" key="5">
    <source>
        <dbReference type="Google" id="ProtNLM"/>
    </source>
</evidence>
<feature type="region of interest" description="Disordered" evidence="2">
    <location>
        <begin position="377"/>
        <end position="530"/>
    </location>
</feature>
<dbReference type="GO" id="GO:0030154">
    <property type="term" value="P:cell differentiation"/>
    <property type="evidence" value="ECO:0007669"/>
    <property type="project" value="TreeGrafter"/>
</dbReference>
<keyword evidence="4" id="KW-1185">Reference proteome</keyword>
<name>A0A922CCT8_MANSE</name>
<feature type="compositionally biased region" description="Polar residues" evidence="2">
    <location>
        <begin position="1534"/>
        <end position="1548"/>
    </location>
</feature>
<protein>
    <recommendedName>
        <fullName evidence="5">WASP family protein member</fullName>
    </recommendedName>
</protein>
<dbReference type="PANTHER" id="PTHR23039">
    <property type="entry name" value="NANCE-HORAN SYNDROME PROTEIN"/>
    <property type="match status" value="1"/>
</dbReference>
<evidence type="ECO:0000313" key="4">
    <source>
        <dbReference type="Proteomes" id="UP000791440"/>
    </source>
</evidence>
<evidence type="ECO:0000256" key="2">
    <source>
        <dbReference type="SAM" id="MobiDB-lite"/>
    </source>
</evidence>
<feature type="compositionally biased region" description="Polar residues" evidence="2">
    <location>
        <begin position="676"/>
        <end position="689"/>
    </location>
</feature>
<feature type="compositionally biased region" description="Basic residues" evidence="2">
    <location>
        <begin position="293"/>
        <end position="306"/>
    </location>
</feature>
<feature type="region of interest" description="Disordered" evidence="2">
    <location>
        <begin position="1534"/>
        <end position="1584"/>
    </location>
</feature>
<feature type="compositionally biased region" description="Polar residues" evidence="2">
    <location>
        <begin position="1562"/>
        <end position="1574"/>
    </location>
</feature>
<comment type="caution">
    <text evidence="3">The sequence shown here is derived from an EMBL/GenBank/DDBJ whole genome shotgun (WGS) entry which is preliminary data.</text>
</comment>
<reference evidence="3" key="2">
    <citation type="submission" date="2020-12" db="EMBL/GenBank/DDBJ databases">
        <authorList>
            <person name="Kanost M."/>
        </authorList>
    </citation>
    <scope>NUCLEOTIDE SEQUENCE</scope>
</reference>
<proteinExistence type="predicted"/>
<dbReference type="PANTHER" id="PTHR23039:SF9">
    <property type="entry name" value="LOW QUALITY PROTEIN: NHS-LIKE PROTEIN 1"/>
    <property type="match status" value="1"/>
</dbReference>
<keyword evidence="1" id="KW-0175">Coiled coil</keyword>
<feature type="compositionally biased region" description="Low complexity" evidence="2">
    <location>
        <begin position="480"/>
        <end position="491"/>
    </location>
</feature>
<dbReference type="EMBL" id="JH668286">
    <property type="protein sequence ID" value="KAG6441456.1"/>
    <property type="molecule type" value="Genomic_DNA"/>
</dbReference>
<feature type="region of interest" description="Disordered" evidence="2">
    <location>
        <begin position="669"/>
        <end position="689"/>
    </location>
</feature>
<dbReference type="OrthoDB" id="8965057at2759"/>
<feature type="compositionally biased region" description="Basic and acidic residues" evidence="2">
    <location>
        <begin position="385"/>
        <end position="397"/>
    </location>
</feature>
<evidence type="ECO:0000256" key="1">
    <source>
        <dbReference type="SAM" id="Coils"/>
    </source>
</evidence>
<feature type="compositionally biased region" description="Polar residues" evidence="2">
    <location>
        <begin position="430"/>
        <end position="439"/>
    </location>
</feature>
<feature type="compositionally biased region" description="Polar residues" evidence="2">
    <location>
        <begin position="754"/>
        <end position="788"/>
    </location>
</feature>
<organism evidence="3 4">
    <name type="scientific">Manduca sexta</name>
    <name type="common">Tobacco hawkmoth</name>
    <name type="synonym">Tobacco hornworm</name>
    <dbReference type="NCBI Taxonomy" id="7130"/>
    <lineage>
        <taxon>Eukaryota</taxon>
        <taxon>Metazoa</taxon>
        <taxon>Ecdysozoa</taxon>
        <taxon>Arthropoda</taxon>
        <taxon>Hexapoda</taxon>
        <taxon>Insecta</taxon>
        <taxon>Pterygota</taxon>
        <taxon>Neoptera</taxon>
        <taxon>Endopterygota</taxon>
        <taxon>Lepidoptera</taxon>
        <taxon>Glossata</taxon>
        <taxon>Ditrysia</taxon>
        <taxon>Bombycoidea</taxon>
        <taxon>Sphingidae</taxon>
        <taxon>Sphinginae</taxon>
        <taxon>Sphingini</taxon>
        <taxon>Manduca</taxon>
    </lineage>
</organism>